<gene>
    <name evidence="2" type="ORF">CAMP_LOCUS12759</name>
</gene>
<feature type="signal peptide" evidence="1">
    <location>
        <begin position="1"/>
        <end position="19"/>
    </location>
</feature>
<dbReference type="Proteomes" id="UP001152747">
    <property type="component" value="Unassembled WGS sequence"/>
</dbReference>
<proteinExistence type="predicted"/>
<feature type="chain" id="PRO_5040357125" description="Saposin B-type domain-containing protein" evidence="1">
    <location>
        <begin position="20"/>
        <end position="94"/>
    </location>
</feature>
<evidence type="ECO:0000313" key="3">
    <source>
        <dbReference type="Proteomes" id="UP001152747"/>
    </source>
</evidence>
<evidence type="ECO:0008006" key="4">
    <source>
        <dbReference type="Google" id="ProtNLM"/>
    </source>
</evidence>
<organism evidence="2 3">
    <name type="scientific">Caenorhabditis angaria</name>
    <dbReference type="NCBI Taxonomy" id="860376"/>
    <lineage>
        <taxon>Eukaryota</taxon>
        <taxon>Metazoa</taxon>
        <taxon>Ecdysozoa</taxon>
        <taxon>Nematoda</taxon>
        <taxon>Chromadorea</taxon>
        <taxon>Rhabditida</taxon>
        <taxon>Rhabditina</taxon>
        <taxon>Rhabditomorpha</taxon>
        <taxon>Rhabditoidea</taxon>
        <taxon>Rhabditidae</taxon>
        <taxon>Peloderinae</taxon>
        <taxon>Caenorhabditis</taxon>
    </lineage>
</organism>
<protein>
    <recommendedName>
        <fullName evidence="4">Saposin B-type domain-containing protein</fullName>
    </recommendedName>
</protein>
<evidence type="ECO:0000313" key="2">
    <source>
        <dbReference type="EMBL" id="CAI5450122.1"/>
    </source>
</evidence>
<accession>A0A9P1IRY4</accession>
<keyword evidence="1" id="KW-0732">Signal</keyword>
<comment type="caution">
    <text evidence="2">The sequence shown here is derived from an EMBL/GenBank/DDBJ whole genome shotgun (WGS) entry which is preliminary data.</text>
</comment>
<sequence>MLKILILLNIFCLIPLATSEYFQSCEKCANLVQQNDRANFTGLIQSTEKDDVCSFEYYTLINPVPCQIKSRKIFEEIKNSENLAEKCLELGYCK</sequence>
<reference evidence="2" key="1">
    <citation type="submission" date="2022-11" db="EMBL/GenBank/DDBJ databases">
        <authorList>
            <person name="Kikuchi T."/>
        </authorList>
    </citation>
    <scope>NUCLEOTIDE SEQUENCE</scope>
    <source>
        <strain evidence="2">PS1010</strain>
    </source>
</reference>
<dbReference type="EMBL" id="CANHGI010000005">
    <property type="protein sequence ID" value="CAI5450122.1"/>
    <property type="molecule type" value="Genomic_DNA"/>
</dbReference>
<name>A0A9P1IRY4_9PELO</name>
<keyword evidence="3" id="KW-1185">Reference proteome</keyword>
<evidence type="ECO:0000256" key="1">
    <source>
        <dbReference type="SAM" id="SignalP"/>
    </source>
</evidence>
<dbReference type="AlphaFoldDB" id="A0A9P1IRY4"/>